<dbReference type="AlphaFoldDB" id="A0A3N4KD78"/>
<accession>A0A3N4KD78</accession>
<dbReference type="InParanoid" id="A0A3N4KD78"/>
<evidence type="ECO:0000256" key="1">
    <source>
        <dbReference type="SAM" id="MobiDB-lite"/>
    </source>
</evidence>
<reference evidence="2 3" key="1">
    <citation type="journal article" date="2018" name="Nat. Ecol. Evol.">
        <title>Pezizomycetes genomes reveal the molecular basis of ectomycorrhizal truffle lifestyle.</title>
        <authorList>
            <person name="Murat C."/>
            <person name="Payen T."/>
            <person name="Noel B."/>
            <person name="Kuo A."/>
            <person name="Morin E."/>
            <person name="Chen J."/>
            <person name="Kohler A."/>
            <person name="Krizsan K."/>
            <person name="Balestrini R."/>
            <person name="Da Silva C."/>
            <person name="Montanini B."/>
            <person name="Hainaut M."/>
            <person name="Levati E."/>
            <person name="Barry K.W."/>
            <person name="Belfiori B."/>
            <person name="Cichocki N."/>
            <person name="Clum A."/>
            <person name="Dockter R.B."/>
            <person name="Fauchery L."/>
            <person name="Guy J."/>
            <person name="Iotti M."/>
            <person name="Le Tacon F."/>
            <person name="Lindquist E.A."/>
            <person name="Lipzen A."/>
            <person name="Malagnac F."/>
            <person name="Mello A."/>
            <person name="Molinier V."/>
            <person name="Miyauchi S."/>
            <person name="Poulain J."/>
            <person name="Riccioni C."/>
            <person name="Rubini A."/>
            <person name="Sitrit Y."/>
            <person name="Splivallo R."/>
            <person name="Traeger S."/>
            <person name="Wang M."/>
            <person name="Zifcakova L."/>
            <person name="Wipf D."/>
            <person name="Zambonelli A."/>
            <person name="Paolocci F."/>
            <person name="Nowrousian M."/>
            <person name="Ottonello S."/>
            <person name="Baldrian P."/>
            <person name="Spatafora J.W."/>
            <person name="Henrissat B."/>
            <person name="Nagy L.G."/>
            <person name="Aury J.M."/>
            <person name="Wincker P."/>
            <person name="Grigoriev I.V."/>
            <person name="Bonfante P."/>
            <person name="Martin F.M."/>
        </authorList>
    </citation>
    <scope>NUCLEOTIDE SEQUENCE [LARGE SCALE GENOMIC DNA]</scope>
    <source>
        <strain evidence="2 3">CCBAS932</strain>
    </source>
</reference>
<feature type="region of interest" description="Disordered" evidence="1">
    <location>
        <begin position="72"/>
        <end position="103"/>
    </location>
</feature>
<evidence type="ECO:0000313" key="2">
    <source>
        <dbReference type="EMBL" id="RPB06361.1"/>
    </source>
</evidence>
<protein>
    <submittedName>
        <fullName evidence="2">Uncharacterized protein</fullName>
    </submittedName>
</protein>
<dbReference type="EMBL" id="ML119410">
    <property type="protein sequence ID" value="RPB06361.1"/>
    <property type="molecule type" value="Genomic_DNA"/>
</dbReference>
<keyword evidence="3" id="KW-1185">Reference proteome</keyword>
<evidence type="ECO:0000313" key="3">
    <source>
        <dbReference type="Proteomes" id="UP000277580"/>
    </source>
</evidence>
<name>A0A3N4KD78_9PEZI</name>
<feature type="region of interest" description="Disordered" evidence="1">
    <location>
        <begin position="20"/>
        <end position="52"/>
    </location>
</feature>
<organism evidence="2 3">
    <name type="scientific">Morchella conica CCBAS932</name>
    <dbReference type="NCBI Taxonomy" id="1392247"/>
    <lineage>
        <taxon>Eukaryota</taxon>
        <taxon>Fungi</taxon>
        <taxon>Dikarya</taxon>
        <taxon>Ascomycota</taxon>
        <taxon>Pezizomycotina</taxon>
        <taxon>Pezizomycetes</taxon>
        <taxon>Pezizales</taxon>
        <taxon>Morchellaceae</taxon>
        <taxon>Morchella</taxon>
    </lineage>
</organism>
<dbReference type="Proteomes" id="UP000277580">
    <property type="component" value="Unassembled WGS sequence"/>
</dbReference>
<gene>
    <name evidence="2" type="ORF">P167DRAFT_540830</name>
</gene>
<proteinExistence type="predicted"/>
<sequence>MFLLRWIWKFPLDNTPKPETLQPYHPYLSSPPAPPPHITESSPPTPTVSDILAAYPPPSPEKLSLRMHIPTDRTPARQPIPSVHRGSKQLSDPPRTIPHNGSERCNHHRMFRVSMAHYWGAYLRLWVG</sequence>